<dbReference type="InterPro" id="IPR039055">
    <property type="entry name" value="MCU_fam"/>
</dbReference>
<sequence>MASSGWFRLFAVSRRFVVNCPPGVLRSKQITGWQCCEGWQAVSAYCSLPKDNASCTYQNGLPVLFVPLPSRQELCQFTLKPFSQSVGDLLHQLTQEDGGIERAVIYNKDDVKVAKATGIDILMKDSFKLVLNDTSYDVTPPTQEVVDSEDAEKLSDVKVLIQKLYTTLNVEQHQLMHEKDLLKKLERLKAELQPLEQIKQDIDSKAVKRTNILMWGGLGYMALQFGFLARLTWWEYSWDIMEPVTYFVSYGTAIAMYAYYVLTKEEYIYPIMRDRQYLFTFHKFAQKRQLDVGKYNVLKDEIAKVEYDIERLQDPLQLNLPLQQKQSKKIFLPELPDNEKSS</sequence>
<comment type="subcellular location">
    <subcellularLocation>
        <location evidence="1 15">Mitochondrion inner membrane</location>
        <topology evidence="1 15">Multi-pass membrane protein</topology>
    </subcellularLocation>
</comment>
<keyword evidence="8 15" id="KW-0106">Calcium</keyword>
<evidence type="ECO:0000256" key="6">
    <source>
        <dbReference type="ARBA" id="ARBA00022692"/>
    </source>
</evidence>
<evidence type="ECO:0000256" key="14">
    <source>
        <dbReference type="ARBA" id="ARBA00036634"/>
    </source>
</evidence>
<keyword evidence="7 15" id="KW-0999">Mitochondrion inner membrane</keyword>
<keyword evidence="16" id="KW-0175">Coiled coil</keyword>
<evidence type="ECO:0000313" key="19">
    <source>
        <dbReference type="RefSeq" id="XP_002738070.1"/>
    </source>
</evidence>
<keyword evidence="12 15" id="KW-0472">Membrane</keyword>
<keyword evidence="9 15" id="KW-1133">Transmembrane helix</keyword>
<evidence type="ECO:0000256" key="5">
    <source>
        <dbReference type="ARBA" id="ARBA00022673"/>
    </source>
</evidence>
<evidence type="ECO:0000256" key="12">
    <source>
        <dbReference type="ARBA" id="ARBA00023136"/>
    </source>
</evidence>
<accession>A0ABM0GV97</accession>
<comment type="similarity">
    <text evidence="2 15">Belongs to the MCU (TC 1.A.77) family.</text>
</comment>
<dbReference type="RefSeq" id="XP_002738070.1">
    <property type="nucleotide sequence ID" value="XM_002738024.2"/>
</dbReference>
<evidence type="ECO:0000256" key="8">
    <source>
        <dbReference type="ARBA" id="ARBA00022837"/>
    </source>
</evidence>
<evidence type="ECO:0000256" key="13">
    <source>
        <dbReference type="ARBA" id="ARBA00023303"/>
    </source>
</evidence>
<keyword evidence="11 15" id="KW-0496">Mitochondrion</keyword>
<evidence type="ECO:0000256" key="16">
    <source>
        <dbReference type="SAM" id="Coils"/>
    </source>
</evidence>
<feature type="transmembrane region" description="Helical" evidence="15">
    <location>
        <begin position="244"/>
        <end position="262"/>
    </location>
</feature>
<evidence type="ECO:0000256" key="10">
    <source>
        <dbReference type="ARBA" id="ARBA00023065"/>
    </source>
</evidence>
<evidence type="ECO:0000256" key="9">
    <source>
        <dbReference type="ARBA" id="ARBA00022989"/>
    </source>
</evidence>
<evidence type="ECO:0000256" key="4">
    <source>
        <dbReference type="ARBA" id="ARBA00022568"/>
    </source>
</evidence>
<keyword evidence="3 15" id="KW-0813">Transport</keyword>
<dbReference type="PANTHER" id="PTHR13462">
    <property type="entry name" value="CALCIUM UNIPORTER PROTEIN, MITOCHONDRIAL"/>
    <property type="match status" value="1"/>
</dbReference>
<evidence type="ECO:0000256" key="3">
    <source>
        <dbReference type="ARBA" id="ARBA00022448"/>
    </source>
</evidence>
<reference evidence="19" key="1">
    <citation type="submission" date="2025-08" db="UniProtKB">
        <authorList>
            <consortium name="RefSeq"/>
        </authorList>
    </citation>
    <scope>IDENTIFICATION</scope>
    <source>
        <tissue evidence="19">Testes</tissue>
    </source>
</reference>
<evidence type="ECO:0000256" key="7">
    <source>
        <dbReference type="ARBA" id="ARBA00022792"/>
    </source>
</evidence>
<protein>
    <recommendedName>
        <fullName evidence="15">Calcium uniporter protein</fullName>
    </recommendedName>
</protein>
<comment type="function">
    <text evidence="15">Mitochondrial inner membrane calcium uniporter that mediates calcium uptake into mitochondria. Mitochondrial calcium homeostasis plays key roles in cellular physiology and regulates cell bioenergetics, cytoplasmic calcium signals and activation of cell death pathways.</text>
</comment>
<dbReference type="Proteomes" id="UP000694865">
    <property type="component" value="Unplaced"/>
</dbReference>
<keyword evidence="6 15" id="KW-0812">Transmembrane</keyword>
<comment type="domain">
    <text evidence="15">The selectivity filter, in which calcium ions are arranged in single file, is composed of two acidic rings separated by one helical turn along the central axis of the channel pore.</text>
</comment>
<feature type="coiled-coil region" evidence="16">
    <location>
        <begin position="178"/>
        <end position="205"/>
    </location>
</feature>
<dbReference type="PANTHER" id="PTHR13462:SF10">
    <property type="entry name" value="CALCIUM UNIPORTER PROTEIN, MITOCHONDRIAL"/>
    <property type="match status" value="1"/>
</dbReference>
<keyword evidence="10 15" id="KW-0406">Ion transport</keyword>
<evidence type="ECO:0000259" key="17">
    <source>
        <dbReference type="Pfam" id="PF04678"/>
    </source>
</evidence>
<dbReference type="Pfam" id="PF04678">
    <property type="entry name" value="MCU"/>
    <property type="match status" value="1"/>
</dbReference>
<dbReference type="InterPro" id="IPR006769">
    <property type="entry name" value="MCU_C"/>
</dbReference>
<evidence type="ECO:0000256" key="2">
    <source>
        <dbReference type="ARBA" id="ARBA00005653"/>
    </source>
</evidence>
<comment type="catalytic activity">
    <reaction evidence="14">
        <text>Ca(2+)(in) = Ca(2+)(out)</text>
        <dbReference type="Rhea" id="RHEA:29671"/>
        <dbReference type="ChEBI" id="CHEBI:29108"/>
    </reaction>
</comment>
<feature type="domain" description="Calcium uniporter protein C-terminal" evidence="17">
    <location>
        <begin position="96"/>
        <end position="297"/>
    </location>
</feature>
<keyword evidence="4 15" id="KW-0109">Calcium transport</keyword>
<evidence type="ECO:0000256" key="15">
    <source>
        <dbReference type="RuleBase" id="RU367035"/>
    </source>
</evidence>
<keyword evidence="5 15" id="KW-0107">Calcium channel</keyword>
<keyword evidence="13 15" id="KW-0407">Ion channel</keyword>
<proteinExistence type="inferred from homology"/>
<evidence type="ECO:0000256" key="11">
    <source>
        <dbReference type="ARBA" id="ARBA00023128"/>
    </source>
</evidence>
<evidence type="ECO:0000256" key="1">
    <source>
        <dbReference type="ARBA" id="ARBA00004448"/>
    </source>
</evidence>
<name>A0ABM0GV97_SACKO</name>
<keyword evidence="18" id="KW-1185">Reference proteome</keyword>
<organism evidence="18 19">
    <name type="scientific">Saccoglossus kowalevskii</name>
    <name type="common">Acorn worm</name>
    <dbReference type="NCBI Taxonomy" id="10224"/>
    <lineage>
        <taxon>Eukaryota</taxon>
        <taxon>Metazoa</taxon>
        <taxon>Hemichordata</taxon>
        <taxon>Enteropneusta</taxon>
        <taxon>Harrimaniidae</taxon>
        <taxon>Saccoglossus</taxon>
    </lineage>
</organism>
<gene>
    <name evidence="19" type="primary">LOC100374182</name>
</gene>
<dbReference type="GeneID" id="100374182"/>
<feature type="transmembrane region" description="Helical" evidence="15">
    <location>
        <begin position="212"/>
        <end position="232"/>
    </location>
</feature>
<evidence type="ECO:0000313" key="18">
    <source>
        <dbReference type="Proteomes" id="UP000694865"/>
    </source>
</evidence>